<evidence type="ECO:0000256" key="7">
    <source>
        <dbReference type="ARBA" id="ARBA00022741"/>
    </source>
</evidence>
<dbReference type="PROSITE" id="PS51986">
    <property type="entry name" value="GS_BETA_GRASP"/>
    <property type="match status" value="1"/>
</dbReference>
<gene>
    <name evidence="14" type="primary">GLN1</name>
    <name evidence="14" type="ORF">CVIRNUC_002214</name>
</gene>
<dbReference type="InterPro" id="IPR050292">
    <property type="entry name" value="Glutamine_Synthetase"/>
</dbReference>
<dbReference type="InterPro" id="IPR027303">
    <property type="entry name" value="Gln_synth_gly_rich_site"/>
</dbReference>
<organism evidence="14 15">
    <name type="scientific">Coccomyxa viridis</name>
    <dbReference type="NCBI Taxonomy" id="1274662"/>
    <lineage>
        <taxon>Eukaryota</taxon>
        <taxon>Viridiplantae</taxon>
        <taxon>Chlorophyta</taxon>
        <taxon>core chlorophytes</taxon>
        <taxon>Trebouxiophyceae</taxon>
        <taxon>Trebouxiophyceae incertae sedis</taxon>
        <taxon>Coccomyxaceae</taxon>
        <taxon>Coccomyxa</taxon>
    </lineage>
</organism>
<evidence type="ECO:0000256" key="3">
    <source>
        <dbReference type="ARBA" id="ARBA00011823"/>
    </source>
</evidence>
<dbReference type="PANTHER" id="PTHR20852:SF93">
    <property type="entry name" value="GLUTAMINE SYNTHETASE CYTOSOLIC ISOZYME 1-1"/>
    <property type="match status" value="1"/>
</dbReference>
<comment type="catalytic activity">
    <reaction evidence="11">
        <text>L-glutamate + NH4(+) + ATP = L-glutamine + ADP + phosphate + H(+)</text>
        <dbReference type="Rhea" id="RHEA:16169"/>
        <dbReference type="ChEBI" id="CHEBI:15378"/>
        <dbReference type="ChEBI" id="CHEBI:28938"/>
        <dbReference type="ChEBI" id="CHEBI:29985"/>
        <dbReference type="ChEBI" id="CHEBI:30616"/>
        <dbReference type="ChEBI" id="CHEBI:43474"/>
        <dbReference type="ChEBI" id="CHEBI:58359"/>
        <dbReference type="ChEBI" id="CHEBI:456216"/>
        <dbReference type="EC" id="6.3.1.2"/>
    </reaction>
</comment>
<sequence length="377" mass="41687">MSGPVVFGTTGKVESLLDTNILPRFQSLPQFGKVAAEYVWIGGSGSDLRSKTKTLEKLPKSLGDLPKWNYDGSSTGQAPGDDSEVYLVARKIYKDPFRGGDNIMVMADAHEPPRDVDGKHVDMKPIPTNTRFACMEAMEKVMKEEPWFGIEQEYTLLNSTSKWPLGWPECGFPGPQGPYYCSAGSGAAIARDIVEAHLKACYFAGVNISGVNAEVMPAQWEYQVGPCLGMDMGDDLWMSRYILLRIAELYNIEVTFDPKPIPGDWNGAGGHCNFSTKSTRAAPGGWEEIQKHIGKLEKRHAVHIASYGEGNERRLTGKHETSSMHDFSWGVANRGASIRVGRSVPVEKCGYYEDRRPSSNLDPYVVTRLLVETTLLK</sequence>
<keyword evidence="5" id="KW-0963">Cytoplasm</keyword>
<dbReference type="SUPFAM" id="SSF54368">
    <property type="entry name" value="Glutamine synthetase, N-terminal domain"/>
    <property type="match status" value="1"/>
</dbReference>
<evidence type="ECO:0000256" key="9">
    <source>
        <dbReference type="PROSITE-ProRule" id="PRU01330"/>
    </source>
</evidence>
<evidence type="ECO:0000259" key="13">
    <source>
        <dbReference type="PROSITE" id="PS51987"/>
    </source>
</evidence>
<dbReference type="EMBL" id="CAUYUE010000003">
    <property type="protein sequence ID" value="CAK0753350.1"/>
    <property type="molecule type" value="Genomic_DNA"/>
</dbReference>
<reference evidence="14 15" key="1">
    <citation type="submission" date="2023-10" db="EMBL/GenBank/DDBJ databases">
        <authorList>
            <person name="Maclean D."/>
            <person name="Macfadyen A."/>
        </authorList>
    </citation>
    <scope>NUCLEOTIDE SEQUENCE [LARGE SCALE GENOMIC DNA]</scope>
</reference>
<dbReference type="Pfam" id="PF00120">
    <property type="entry name" value="Gln-synt_C"/>
    <property type="match status" value="1"/>
</dbReference>
<dbReference type="Gene3D" id="3.30.590.10">
    <property type="entry name" value="Glutamine synthetase/guanido kinase, catalytic domain"/>
    <property type="match status" value="1"/>
</dbReference>
<protein>
    <recommendedName>
        <fullName evidence="4 11">Glutamine synthetase</fullName>
        <ecNumber evidence="4 11">6.3.1.2</ecNumber>
    </recommendedName>
</protein>
<dbReference type="PROSITE" id="PS00181">
    <property type="entry name" value="GLNA_ATP"/>
    <property type="match status" value="1"/>
</dbReference>
<evidence type="ECO:0000313" key="14">
    <source>
        <dbReference type="EMBL" id="CAK0753350.1"/>
    </source>
</evidence>
<evidence type="ECO:0000313" key="15">
    <source>
        <dbReference type="Proteomes" id="UP001314263"/>
    </source>
</evidence>
<evidence type="ECO:0000259" key="12">
    <source>
        <dbReference type="PROSITE" id="PS51986"/>
    </source>
</evidence>
<comment type="similarity">
    <text evidence="2 9 10">Belongs to the glutamine synthetase family.</text>
</comment>
<evidence type="ECO:0000256" key="4">
    <source>
        <dbReference type="ARBA" id="ARBA00012937"/>
    </source>
</evidence>
<keyword evidence="15" id="KW-1185">Reference proteome</keyword>
<dbReference type="GO" id="GO:0005524">
    <property type="term" value="F:ATP binding"/>
    <property type="evidence" value="ECO:0007669"/>
    <property type="project" value="UniProtKB-KW"/>
</dbReference>
<dbReference type="InterPro" id="IPR036651">
    <property type="entry name" value="Gln_synt_N_sf"/>
</dbReference>
<proteinExistence type="inferred from homology"/>
<dbReference type="FunFam" id="3.30.590.10:FF:000004">
    <property type="entry name" value="Glutamine synthetase"/>
    <property type="match status" value="1"/>
</dbReference>
<comment type="subunit">
    <text evidence="3">Homooctamer.</text>
</comment>
<keyword evidence="8 11" id="KW-0067">ATP-binding</keyword>
<evidence type="ECO:0000256" key="11">
    <source>
        <dbReference type="RuleBase" id="RU004356"/>
    </source>
</evidence>
<dbReference type="FunFam" id="3.10.20.70:FF:000004">
    <property type="entry name" value="Glutamine synthetase"/>
    <property type="match status" value="1"/>
</dbReference>
<feature type="domain" description="GS catalytic" evidence="13">
    <location>
        <begin position="130"/>
        <end position="377"/>
    </location>
</feature>
<evidence type="ECO:0000256" key="8">
    <source>
        <dbReference type="ARBA" id="ARBA00022840"/>
    </source>
</evidence>
<name>A0AAV1HW88_9CHLO</name>
<comment type="subcellular location">
    <subcellularLocation>
        <location evidence="1">Cytoplasm</location>
    </subcellularLocation>
</comment>
<evidence type="ECO:0000256" key="10">
    <source>
        <dbReference type="RuleBase" id="RU000384"/>
    </source>
</evidence>
<dbReference type="PROSITE" id="PS00180">
    <property type="entry name" value="GLNA_1"/>
    <property type="match status" value="1"/>
</dbReference>
<dbReference type="InterPro" id="IPR014746">
    <property type="entry name" value="Gln_synth/guanido_kin_cat_dom"/>
</dbReference>
<evidence type="ECO:0000256" key="1">
    <source>
        <dbReference type="ARBA" id="ARBA00004496"/>
    </source>
</evidence>
<dbReference type="Gene3D" id="3.10.20.70">
    <property type="entry name" value="Glutamine synthetase, N-terminal domain"/>
    <property type="match status" value="1"/>
</dbReference>
<feature type="domain" description="GS beta-grasp" evidence="12">
    <location>
        <begin position="34"/>
        <end position="114"/>
    </location>
</feature>
<dbReference type="GO" id="GO:0006542">
    <property type="term" value="P:glutamine biosynthetic process"/>
    <property type="evidence" value="ECO:0007669"/>
    <property type="project" value="InterPro"/>
</dbReference>
<dbReference type="PROSITE" id="PS51987">
    <property type="entry name" value="GS_CATALYTIC"/>
    <property type="match status" value="1"/>
</dbReference>
<dbReference type="InterPro" id="IPR008146">
    <property type="entry name" value="Gln_synth_cat_dom"/>
</dbReference>
<keyword evidence="7 11" id="KW-0547">Nucleotide-binding</keyword>
<comment type="caution">
    <text evidence="14">The sequence shown here is derived from an EMBL/GenBank/DDBJ whole genome shotgun (WGS) entry which is preliminary data.</text>
</comment>
<dbReference type="PANTHER" id="PTHR20852">
    <property type="entry name" value="GLUTAMINE SYNTHETASE"/>
    <property type="match status" value="1"/>
</dbReference>
<dbReference type="EC" id="6.3.1.2" evidence="4 11"/>
<dbReference type="InterPro" id="IPR008147">
    <property type="entry name" value="Gln_synt_N"/>
</dbReference>
<keyword evidence="6 11" id="KW-0436">Ligase</keyword>
<evidence type="ECO:0000256" key="5">
    <source>
        <dbReference type="ARBA" id="ARBA00022490"/>
    </source>
</evidence>
<dbReference type="Proteomes" id="UP001314263">
    <property type="component" value="Unassembled WGS sequence"/>
</dbReference>
<evidence type="ECO:0000256" key="6">
    <source>
        <dbReference type="ARBA" id="ARBA00022598"/>
    </source>
</evidence>
<dbReference type="SMART" id="SM01230">
    <property type="entry name" value="Gln-synt_C"/>
    <property type="match status" value="1"/>
</dbReference>
<dbReference type="GO" id="GO:0004356">
    <property type="term" value="F:glutamine synthetase activity"/>
    <property type="evidence" value="ECO:0007669"/>
    <property type="project" value="UniProtKB-EC"/>
</dbReference>
<accession>A0AAV1HW88</accession>
<dbReference type="SUPFAM" id="SSF55931">
    <property type="entry name" value="Glutamine synthetase/guanido kinase"/>
    <property type="match status" value="1"/>
</dbReference>
<dbReference type="InterPro" id="IPR027302">
    <property type="entry name" value="Gln_synth_N_conserv_site"/>
</dbReference>
<evidence type="ECO:0000256" key="2">
    <source>
        <dbReference type="ARBA" id="ARBA00009897"/>
    </source>
</evidence>
<dbReference type="GO" id="GO:0005737">
    <property type="term" value="C:cytoplasm"/>
    <property type="evidence" value="ECO:0007669"/>
    <property type="project" value="UniProtKB-SubCell"/>
</dbReference>
<dbReference type="AlphaFoldDB" id="A0AAV1HW88"/>